<accession>A0ABP3DVR6</accession>
<dbReference type="Proteomes" id="UP001500416">
    <property type="component" value="Unassembled WGS sequence"/>
</dbReference>
<evidence type="ECO:0000313" key="5">
    <source>
        <dbReference type="Proteomes" id="UP001500416"/>
    </source>
</evidence>
<evidence type="ECO:0000259" key="3">
    <source>
        <dbReference type="Pfam" id="PF00326"/>
    </source>
</evidence>
<dbReference type="Gene3D" id="2.120.10.30">
    <property type="entry name" value="TolB, C-terminal domain"/>
    <property type="match status" value="2"/>
</dbReference>
<dbReference type="Gene3D" id="3.40.50.1820">
    <property type="entry name" value="alpha/beta hydrolase"/>
    <property type="match status" value="1"/>
</dbReference>
<dbReference type="InterPro" id="IPR011042">
    <property type="entry name" value="6-blade_b-propeller_TolB-like"/>
</dbReference>
<reference evidence="5" key="1">
    <citation type="journal article" date="2019" name="Int. J. Syst. Evol. Microbiol.">
        <title>The Global Catalogue of Microorganisms (GCM) 10K type strain sequencing project: providing services to taxonomists for standard genome sequencing and annotation.</title>
        <authorList>
            <consortium name="The Broad Institute Genomics Platform"/>
            <consortium name="The Broad Institute Genome Sequencing Center for Infectious Disease"/>
            <person name="Wu L."/>
            <person name="Ma J."/>
        </authorList>
    </citation>
    <scope>NUCLEOTIDE SEQUENCE [LARGE SCALE GENOMIC DNA]</scope>
    <source>
        <strain evidence="5">JCM 3380</strain>
    </source>
</reference>
<evidence type="ECO:0000256" key="1">
    <source>
        <dbReference type="ARBA" id="ARBA00022729"/>
    </source>
</evidence>
<dbReference type="Pfam" id="PF00326">
    <property type="entry name" value="Peptidase_S9"/>
    <property type="match status" value="1"/>
</dbReference>
<sequence length="741" mass="78762">MGAAIAAEDFADLTAYTRMPRVGSLALSPDGTRLVAVVADLAPDGKTWQGALWEIDPTGTRPARRLTRGAKGESNPVFTPSGDLLFLSGRPDQQAKPNDPGSTKDKTALWLLPPVGEARELFRPAGGVDRVVVAGESGTLLLTAGAHPGGAFTEDAKLRKAREDAGVTAILHESYPVRYWDADLGPAYPRLLTGTLPDAHTTARSASAAGSTAAGSTAAGSTAAGSTAAGSTAAAGLGSAAGSTVAGSTVAGVAGVAGSADSAGERLDPAALVDLTPESAARLDDAAVISPDGRWVVHTERVEVSASYGARVRLRLVAADGSSSRVLADRDGHSFGQVAFLPDSSGVVAVRALDSTGDRTWRNALVRISLEGEVAELLPDFVEEVEHPVVAPDGTAVYFTAAQRGHQPVFRLDLASGEVVRLTASGAYSEVIVGRDHVYALRSAWDHPPRPVRLDLTGADQHPVALPAPGAVESLPGTLTEVSTVVEDGRTVRAWLVLPTGCSADNPAPLLLWVHGGPIMSWNAWSWRWNPWLMAARGYAVLLPDPALSLGYGQEFIQAGWGSWGAKPYTDLMAITDVAVRRPDVDDSRTAAMGGSFGGYMSNWIATQTDRFKAIVTHASLWHLDAFTGTTDSSYYWIREVGDPQRDDERVRANSPHLRVADIKTPMLVIHGDKDYRVPVGEGQRLFFDLVRHGVPAKFLYFPTENHWILTPGNTKVWYETVFAFLAEHVLGEPWKRPELL</sequence>
<evidence type="ECO:0000313" key="4">
    <source>
        <dbReference type="EMBL" id="GAA0244041.1"/>
    </source>
</evidence>
<dbReference type="EMBL" id="BAAABU010000012">
    <property type="protein sequence ID" value="GAA0244041.1"/>
    <property type="molecule type" value="Genomic_DNA"/>
</dbReference>
<feature type="domain" description="Peptidase S9 prolyl oligopeptidase catalytic" evidence="3">
    <location>
        <begin position="525"/>
        <end position="730"/>
    </location>
</feature>
<keyword evidence="1" id="KW-0732">Signal</keyword>
<organism evidence="4 5">
    <name type="scientific">Saccharothrix mutabilis subsp. mutabilis</name>
    <dbReference type="NCBI Taxonomy" id="66855"/>
    <lineage>
        <taxon>Bacteria</taxon>
        <taxon>Bacillati</taxon>
        <taxon>Actinomycetota</taxon>
        <taxon>Actinomycetes</taxon>
        <taxon>Pseudonocardiales</taxon>
        <taxon>Pseudonocardiaceae</taxon>
        <taxon>Saccharothrix</taxon>
    </lineage>
</organism>
<dbReference type="SUPFAM" id="SSF53474">
    <property type="entry name" value="alpha/beta-Hydrolases"/>
    <property type="match status" value="1"/>
</dbReference>
<evidence type="ECO:0000256" key="2">
    <source>
        <dbReference type="ARBA" id="ARBA00022801"/>
    </source>
</evidence>
<comment type="caution">
    <text evidence="4">The sequence shown here is derived from an EMBL/GenBank/DDBJ whole genome shotgun (WGS) entry which is preliminary data.</text>
</comment>
<protein>
    <recommendedName>
        <fullName evidence="3">Peptidase S9 prolyl oligopeptidase catalytic domain-containing protein</fullName>
    </recommendedName>
</protein>
<keyword evidence="5" id="KW-1185">Reference proteome</keyword>
<dbReference type="PANTHER" id="PTHR42776">
    <property type="entry name" value="SERINE PEPTIDASE S9 FAMILY MEMBER"/>
    <property type="match status" value="1"/>
</dbReference>
<dbReference type="SUPFAM" id="SSF82171">
    <property type="entry name" value="DPP6 N-terminal domain-like"/>
    <property type="match status" value="1"/>
</dbReference>
<gene>
    <name evidence="4" type="ORF">GCM10010492_49110</name>
</gene>
<dbReference type="InterPro" id="IPR001375">
    <property type="entry name" value="Peptidase_S9_cat"/>
</dbReference>
<dbReference type="RefSeq" id="WP_343936219.1">
    <property type="nucleotide sequence ID" value="NZ_BAAABU010000012.1"/>
</dbReference>
<proteinExistence type="predicted"/>
<keyword evidence="2" id="KW-0378">Hydrolase</keyword>
<name>A0ABP3DVR6_9PSEU</name>
<dbReference type="PANTHER" id="PTHR42776:SF13">
    <property type="entry name" value="DIPEPTIDYL-PEPTIDASE 5"/>
    <property type="match status" value="1"/>
</dbReference>
<dbReference type="InterPro" id="IPR029058">
    <property type="entry name" value="AB_hydrolase_fold"/>
</dbReference>